<feature type="domain" description="Glycosyl transferase family 1" evidence="1">
    <location>
        <begin position="194"/>
        <end position="348"/>
    </location>
</feature>
<dbReference type="EMBL" id="MHTX01000036">
    <property type="protein sequence ID" value="OHA67618.1"/>
    <property type="molecule type" value="Genomic_DNA"/>
</dbReference>
<proteinExistence type="predicted"/>
<accession>A0A1G2R4X7</accession>
<dbReference type="SUPFAM" id="SSF53756">
    <property type="entry name" value="UDP-Glycosyltransferase/glycogen phosphorylase"/>
    <property type="match status" value="1"/>
</dbReference>
<dbReference type="Pfam" id="PF13439">
    <property type="entry name" value="Glyco_transf_4"/>
    <property type="match status" value="1"/>
</dbReference>
<evidence type="ECO:0000313" key="3">
    <source>
        <dbReference type="EMBL" id="OHA67618.1"/>
    </source>
</evidence>
<dbReference type="PANTHER" id="PTHR45947:SF3">
    <property type="entry name" value="SULFOQUINOVOSYL TRANSFERASE SQD2"/>
    <property type="match status" value="1"/>
</dbReference>
<gene>
    <name evidence="3" type="ORF">A3D59_03560</name>
</gene>
<evidence type="ECO:0000259" key="2">
    <source>
        <dbReference type="Pfam" id="PF13439"/>
    </source>
</evidence>
<dbReference type="Pfam" id="PF00534">
    <property type="entry name" value="Glycos_transf_1"/>
    <property type="match status" value="1"/>
</dbReference>
<dbReference type="InterPro" id="IPR050194">
    <property type="entry name" value="Glycosyltransferase_grp1"/>
</dbReference>
<name>A0A1G2R4X7_9BACT</name>
<organism evidence="3 4">
    <name type="scientific">Candidatus Wildermuthbacteria bacterium RIFCSPHIGHO2_02_FULL_47_17</name>
    <dbReference type="NCBI Taxonomy" id="1802452"/>
    <lineage>
        <taxon>Bacteria</taxon>
        <taxon>Candidatus Wildermuthiibacteriota</taxon>
    </lineage>
</organism>
<dbReference type="Proteomes" id="UP000179258">
    <property type="component" value="Unassembled WGS sequence"/>
</dbReference>
<dbReference type="AlphaFoldDB" id="A0A1G2R4X7"/>
<dbReference type="GO" id="GO:0016757">
    <property type="term" value="F:glycosyltransferase activity"/>
    <property type="evidence" value="ECO:0007669"/>
    <property type="project" value="InterPro"/>
</dbReference>
<comment type="caution">
    <text evidence="3">The sequence shown here is derived from an EMBL/GenBank/DDBJ whole genome shotgun (WGS) entry which is preliminary data.</text>
</comment>
<dbReference type="CDD" id="cd03801">
    <property type="entry name" value="GT4_PimA-like"/>
    <property type="match status" value="1"/>
</dbReference>
<evidence type="ECO:0008006" key="5">
    <source>
        <dbReference type="Google" id="ProtNLM"/>
    </source>
</evidence>
<dbReference type="InterPro" id="IPR028098">
    <property type="entry name" value="Glyco_trans_4-like_N"/>
</dbReference>
<evidence type="ECO:0000313" key="4">
    <source>
        <dbReference type="Proteomes" id="UP000179258"/>
    </source>
</evidence>
<protein>
    <recommendedName>
        <fullName evidence="5">Glycosyl transferase family 1 domain-containing protein</fullName>
    </recommendedName>
</protein>
<feature type="domain" description="Glycosyltransferase subfamily 4-like N-terminal" evidence="2">
    <location>
        <begin position="22"/>
        <end position="182"/>
    </location>
</feature>
<dbReference type="PANTHER" id="PTHR45947">
    <property type="entry name" value="SULFOQUINOVOSYL TRANSFERASE SQD2"/>
    <property type="match status" value="1"/>
</dbReference>
<dbReference type="InterPro" id="IPR001296">
    <property type="entry name" value="Glyco_trans_1"/>
</dbReference>
<dbReference type="Gene3D" id="3.40.50.2000">
    <property type="entry name" value="Glycogen Phosphorylase B"/>
    <property type="match status" value="2"/>
</dbReference>
<reference evidence="3 4" key="1">
    <citation type="journal article" date="2016" name="Nat. Commun.">
        <title>Thousands of microbial genomes shed light on interconnected biogeochemical processes in an aquifer system.</title>
        <authorList>
            <person name="Anantharaman K."/>
            <person name="Brown C.T."/>
            <person name="Hug L.A."/>
            <person name="Sharon I."/>
            <person name="Castelle C.J."/>
            <person name="Probst A.J."/>
            <person name="Thomas B.C."/>
            <person name="Singh A."/>
            <person name="Wilkins M.J."/>
            <person name="Karaoz U."/>
            <person name="Brodie E.L."/>
            <person name="Williams K.H."/>
            <person name="Hubbard S.S."/>
            <person name="Banfield J.F."/>
        </authorList>
    </citation>
    <scope>NUCLEOTIDE SEQUENCE [LARGE SCALE GENOMIC DNA]</scope>
</reference>
<sequence>MSSFPPQKLKVGFFPLHSFAKPGGVKRHVLALQNEFQAKGVLSKIVLPRRHLSEKYGKNFAFLGTAFDLPLEGTQSDFTVCFNPLAIDRLLSRERFTVLHFHNFGLHSWQILEKSKAVNILTFHADITSSKIFKTFPFLLDRFKKILAHRMHGIICVAPFQLELFREFRGPKIVIPNGIDLSEFNADVPKIKKYADGKLNILFVGRAEERKGLIYLIRAFGLLRKQNNRIRLLVVGEGPRLPECKNFVRKNMIPGVVFEKAVEKNINQYYNTCDIFVSPAIFGESFGIVLLEAMATGKPVAAFANEGYKNVLTGKGKDFLAKPRDWRALAARLEILIRSETKRKKMGEWGFREAQKYAWPKIAERVLDFYGKVGRMKTAAK</sequence>
<evidence type="ECO:0000259" key="1">
    <source>
        <dbReference type="Pfam" id="PF00534"/>
    </source>
</evidence>